<reference evidence="2 3" key="1">
    <citation type="submission" date="2020-02" db="EMBL/GenBank/DDBJ databases">
        <title>Characterization of vanA genotype vancomycin-resistant Enterococcus saigonensis VE80.</title>
        <authorList>
            <person name="Harada T."/>
            <person name="Motooka D."/>
            <person name="Nakamura S."/>
            <person name="Yamamoto Y."/>
            <person name="Kawahara R."/>
            <person name="Kawatsu K."/>
        </authorList>
    </citation>
    <scope>NUCLEOTIDE SEQUENCE [LARGE SCALE GENOMIC DNA]</scope>
    <source>
        <strain evidence="2 3">VE80</strain>
    </source>
</reference>
<protein>
    <recommendedName>
        <fullName evidence="1">Protein DltD</fullName>
    </recommendedName>
</protein>
<dbReference type="InterPro" id="IPR023896">
    <property type="entry name" value="LTA_DltD"/>
</dbReference>
<comment type="similarity">
    <text evidence="1">Belongs to the DltD family.</text>
</comment>
<gene>
    <name evidence="2" type="primary">dltD</name>
    <name evidence="2" type="ORF">EsVE80_07830</name>
</gene>
<dbReference type="NCBIfam" id="TIGR04092">
    <property type="entry name" value="LTA_DltD"/>
    <property type="match status" value="1"/>
</dbReference>
<dbReference type="InterPro" id="IPR006998">
    <property type="entry name" value="DltD"/>
</dbReference>
<dbReference type="PANTHER" id="PTHR40039">
    <property type="entry name" value="PROTEIN DLTD"/>
    <property type="match status" value="1"/>
</dbReference>
<sequence>MMKKKLLAIFGPVIAAAVLLALFFFSPFKINDEDKGLWAQASSSMSGNILRGNSIKNEAVKSGEYVPFFGSSELSRISPFHPSVLAKKYKRNYTPFLLGAPGTQSLTQYMMMQSFGSDLKGKKVVFIISPQWFVKGGIKRAYFDAYFSELQTYTWATKLDNVSETDKYLAKRLLAYEKVNHDETLKLMLKEIAKGKLPTKRQVDVARFHINMLNREDELFSEIGLLSKNNQIEQQEKKLPAVYNDQKLDEQAKKIGQKATANNSFGIENGFYTHRIKPRLTKFNASQAKWDYRYSKEFSDFQLVLNQLAKENTQALFIIPPINGKWSEYTGLSQHMLQEFSKKITYQLRSQGFNQIADFTNKDHEPYFMTDTIHLGWRGWLAADQYIQPFLEKRTPQPTYHIADYFYTQDWQNQNPATIK</sequence>
<evidence type="ECO:0000313" key="2">
    <source>
        <dbReference type="EMBL" id="BCA85260.1"/>
    </source>
</evidence>
<dbReference type="EMBL" id="AP022822">
    <property type="protein sequence ID" value="BCA85260.1"/>
    <property type="molecule type" value="Genomic_DNA"/>
</dbReference>
<evidence type="ECO:0000256" key="1">
    <source>
        <dbReference type="PIRNR" id="PIRNR021438"/>
    </source>
</evidence>
<dbReference type="PANTHER" id="PTHR40039:SF1">
    <property type="entry name" value="PROTEIN DLTD"/>
    <property type="match status" value="1"/>
</dbReference>
<keyword evidence="3" id="KW-1185">Reference proteome</keyword>
<evidence type="ECO:0000313" key="3">
    <source>
        <dbReference type="Proteomes" id="UP000502998"/>
    </source>
</evidence>
<proteinExistence type="inferred from homology"/>
<dbReference type="GO" id="GO:0070395">
    <property type="term" value="P:lipoteichoic acid biosynthetic process"/>
    <property type="evidence" value="ECO:0007669"/>
    <property type="project" value="UniProtKB-UniRule"/>
</dbReference>
<keyword evidence="1" id="KW-0472">Membrane</keyword>
<dbReference type="GO" id="GO:0005886">
    <property type="term" value="C:plasma membrane"/>
    <property type="evidence" value="ECO:0007669"/>
    <property type="project" value="UniProtKB-UniRule"/>
</dbReference>
<dbReference type="Pfam" id="PF04914">
    <property type="entry name" value="DltD"/>
    <property type="match status" value="1"/>
</dbReference>
<dbReference type="AlphaFoldDB" id="A0A679IA53"/>
<comment type="pathway">
    <text evidence="1">Cell wall biogenesis; lipoteichoic acid biosynthesis.</text>
</comment>
<name>A0A679IA53_9ENTE</name>
<accession>A0A679IA53</accession>
<dbReference type="PIRSF" id="PIRSF021438">
    <property type="entry name" value="DltD"/>
    <property type="match status" value="1"/>
</dbReference>
<dbReference type="UniPathway" id="UPA00556"/>
<dbReference type="Proteomes" id="UP000502998">
    <property type="component" value="Chromosome"/>
</dbReference>
<organism evidence="2 3">
    <name type="scientific">Enterococcus saigonensis</name>
    <dbReference type="NCBI Taxonomy" id="1805431"/>
    <lineage>
        <taxon>Bacteria</taxon>
        <taxon>Bacillati</taxon>
        <taxon>Bacillota</taxon>
        <taxon>Bacilli</taxon>
        <taxon>Lactobacillales</taxon>
        <taxon>Enterococcaceae</taxon>
        <taxon>Enterococcus</taxon>
    </lineage>
</organism>
<keyword evidence="1" id="KW-1003">Cell membrane</keyword>
<dbReference type="KEGG" id="esg:EsVE80_07830"/>